<dbReference type="InterPro" id="IPR036390">
    <property type="entry name" value="WH_DNA-bd_sf"/>
</dbReference>
<dbReference type="CDD" id="cd00090">
    <property type="entry name" value="HTH_ARSR"/>
    <property type="match status" value="1"/>
</dbReference>
<comment type="caution">
    <text evidence="2">The sequence shown here is derived from an EMBL/GenBank/DDBJ whole genome shotgun (WGS) entry which is preliminary data.</text>
</comment>
<dbReference type="Pfam" id="PF01022">
    <property type="entry name" value="HTH_5"/>
    <property type="match status" value="1"/>
</dbReference>
<reference evidence="3" key="1">
    <citation type="journal article" date="2019" name="Int. J. Syst. Evol. Microbiol.">
        <title>The Global Catalogue of Microorganisms (GCM) 10K type strain sequencing project: providing services to taxonomists for standard genome sequencing and annotation.</title>
        <authorList>
            <consortium name="The Broad Institute Genomics Platform"/>
            <consortium name="The Broad Institute Genome Sequencing Center for Infectious Disease"/>
            <person name="Wu L."/>
            <person name="Ma J."/>
        </authorList>
    </citation>
    <scope>NUCLEOTIDE SEQUENCE [LARGE SCALE GENOMIC DNA]</scope>
    <source>
        <strain evidence="3">JCM 16548</strain>
    </source>
</reference>
<sequence length="150" mass="16177">MTAKHHLNAMNSRARSSQRALDAWALLGDASRRAIIERQSQSPCSVAELADDMPISRPAVSQHPTLLREAGMVRDDPTGGRSTTTSWHAQSLCPRGLPSGFKGGIALTDATIHHQDIRRALGLPRTIPAHRLVPVLTSSLRAPRCPPKAA</sequence>
<dbReference type="SUPFAM" id="SSF46785">
    <property type="entry name" value="Winged helix' DNA-binding domain"/>
    <property type="match status" value="1"/>
</dbReference>
<evidence type="ECO:0000313" key="2">
    <source>
        <dbReference type="EMBL" id="GAA3700315.1"/>
    </source>
</evidence>
<organism evidence="2 3">
    <name type="scientific">Microlunatus aurantiacus</name>
    <dbReference type="NCBI Taxonomy" id="446786"/>
    <lineage>
        <taxon>Bacteria</taxon>
        <taxon>Bacillati</taxon>
        <taxon>Actinomycetota</taxon>
        <taxon>Actinomycetes</taxon>
        <taxon>Propionibacteriales</taxon>
        <taxon>Propionibacteriaceae</taxon>
        <taxon>Microlunatus</taxon>
    </lineage>
</organism>
<dbReference type="InterPro" id="IPR001845">
    <property type="entry name" value="HTH_ArsR_DNA-bd_dom"/>
</dbReference>
<dbReference type="InterPro" id="IPR011991">
    <property type="entry name" value="ArsR-like_HTH"/>
</dbReference>
<dbReference type="Proteomes" id="UP001500051">
    <property type="component" value="Unassembled WGS sequence"/>
</dbReference>
<dbReference type="RefSeq" id="WP_425562358.1">
    <property type="nucleotide sequence ID" value="NZ_BAAAYX010000004.1"/>
</dbReference>
<keyword evidence="3" id="KW-1185">Reference proteome</keyword>
<evidence type="ECO:0000259" key="1">
    <source>
        <dbReference type="SMART" id="SM00418"/>
    </source>
</evidence>
<dbReference type="SMART" id="SM00418">
    <property type="entry name" value="HTH_ARSR"/>
    <property type="match status" value="1"/>
</dbReference>
<proteinExistence type="predicted"/>
<feature type="domain" description="HTH arsR-type" evidence="1">
    <location>
        <begin position="22"/>
        <end position="97"/>
    </location>
</feature>
<evidence type="ECO:0000313" key="3">
    <source>
        <dbReference type="Proteomes" id="UP001500051"/>
    </source>
</evidence>
<protein>
    <recommendedName>
        <fullName evidence="1">HTH arsR-type domain-containing protein</fullName>
    </recommendedName>
</protein>
<name>A0ABP7D3A9_9ACTN</name>
<dbReference type="EMBL" id="BAAAYX010000004">
    <property type="protein sequence ID" value="GAA3700315.1"/>
    <property type="molecule type" value="Genomic_DNA"/>
</dbReference>
<dbReference type="Gene3D" id="1.10.10.10">
    <property type="entry name" value="Winged helix-like DNA-binding domain superfamily/Winged helix DNA-binding domain"/>
    <property type="match status" value="1"/>
</dbReference>
<dbReference type="InterPro" id="IPR036388">
    <property type="entry name" value="WH-like_DNA-bd_sf"/>
</dbReference>
<gene>
    <name evidence="2" type="ORF">GCM10022204_16310</name>
</gene>
<accession>A0ABP7D3A9</accession>